<evidence type="ECO:0000313" key="1">
    <source>
        <dbReference type="EMBL" id="QRC97878.1"/>
    </source>
</evidence>
<gene>
    <name evidence="1" type="ORF">JI435_411180</name>
</gene>
<evidence type="ECO:0000313" key="2">
    <source>
        <dbReference type="Proteomes" id="UP000663193"/>
    </source>
</evidence>
<organism evidence="1 2">
    <name type="scientific">Phaeosphaeria nodorum (strain SN15 / ATCC MYA-4574 / FGSC 10173)</name>
    <name type="common">Glume blotch fungus</name>
    <name type="synonym">Parastagonospora nodorum</name>
    <dbReference type="NCBI Taxonomy" id="321614"/>
    <lineage>
        <taxon>Eukaryota</taxon>
        <taxon>Fungi</taxon>
        <taxon>Dikarya</taxon>
        <taxon>Ascomycota</taxon>
        <taxon>Pezizomycotina</taxon>
        <taxon>Dothideomycetes</taxon>
        <taxon>Pleosporomycetidae</taxon>
        <taxon>Pleosporales</taxon>
        <taxon>Pleosporineae</taxon>
        <taxon>Phaeosphaeriaceae</taxon>
        <taxon>Parastagonospora</taxon>
    </lineage>
</organism>
<reference evidence="2" key="1">
    <citation type="journal article" date="2021" name="BMC Genomics">
        <title>Chromosome-level genome assembly and manually-curated proteome of model necrotroph Parastagonospora nodorum Sn15 reveals a genome-wide trove of candidate effector homologs, and redundancy of virulence-related functions within an accessory chromosome.</title>
        <authorList>
            <person name="Bertazzoni S."/>
            <person name="Jones D.A.B."/>
            <person name="Phan H.T."/>
            <person name="Tan K.-C."/>
            <person name="Hane J.K."/>
        </authorList>
    </citation>
    <scope>NUCLEOTIDE SEQUENCE [LARGE SCALE GENOMIC DNA]</scope>
    <source>
        <strain evidence="2">SN15 / ATCC MYA-4574 / FGSC 10173)</strain>
    </source>
</reference>
<name>A0A7U2F5A4_PHANO</name>
<dbReference type="VEuPathDB" id="FungiDB:JI435_411180"/>
<dbReference type="Proteomes" id="UP000663193">
    <property type="component" value="Chromosome 8"/>
</dbReference>
<dbReference type="EMBL" id="CP069030">
    <property type="protein sequence ID" value="QRC97878.1"/>
    <property type="molecule type" value="Genomic_DNA"/>
</dbReference>
<sequence>MTVFLLSSGMERYISCELQGPNARESTVVIMNAIYPRLPNHPSISHPSSNSPI</sequence>
<protein>
    <submittedName>
        <fullName evidence="1">Uncharacterized protein</fullName>
    </submittedName>
</protein>
<dbReference type="AlphaFoldDB" id="A0A7U2F5A4"/>
<proteinExistence type="predicted"/>
<accession>A0A7U2F5A4</accession>
<keyword evidence="2" id="KW-1185">Reference proteome</keyword>